<dbReference type="EMBL" id="CM046395">
    <property type="protein sequence ID" value="KAI8543879.1"/>
    <property type="molecule type" value="Genomic_DNA"/>
</dbReference>
<proteinExistence type="predicted"/>
<sequence length="187" mass="20923">MRRGEGKEEEKDRCRAALHKIIQGSRLLRVGPLPVVVLRCFASIKGDFGYVVVECLSWSLACPGIHLMPSSPTSDAFHDAADYAMDSEAKGERVVAKLQEAKAENEVCDDDCQMSSMSIDVHDNTMSPEKRQKSVGDPNKCRRRGRSPINRKQSMIEKIIKKMSQMSGPHGGMWIYDLNETPIDLEN</sequence>
<reference evidence="1" key="1">
    <citation type="submission" date="2022-02" db="EMBL/GenBank/DDBJ databases">
        <title>Plant Genome Project.</title>
        <authorList>
            <person name="Zhang R.-G."/>
        </authorList>
    </citation>
    <scope>NUCLEOTIDE SEQUENCE</scope>
    <source>
        <strain evidence="1">AT1</strain>
    </source>
</reference>
<name>A0ACC0MTK9_RHOML</name>
<organism evidence="1 2">
    <name type="scientific">Rhododendron molle</name>
    <name type="common">Chinese azalea</name>
    <name type="synonym">Azalea mollis</name>
    <dbReference type="NCBI Taxonomy" id="49168"/>
    <lineage>
        <taxon>Eukaryota</taxon>
        <taxon>Viridiplantae</taxon>
        <taxon>Streptophyta</taxon>
        <taxon>Embryophyta</taxon>
        <taxon>Tracheophyta</taxon>
        <taxon>Spermatophyta</taxon>
        <taxon>Magnoliopsida</taxon>
        <taxon>eudicotyledons</taxon>
        <taxon>Gunneridae</taxon>
        <taxon>Pentapetalae</taxon>
        <taxon>asterids</taxon>
        <taxon>Ericales</taxon>
        <taxon>Ericaceae</taxon>
        <taxon>Ericoideae</taxon>
        <taxon>Rhodoreae</taxon>
        <taxon>Rhododendron</taxon>
    </lineage>
</organism>
<protein>
    <submittedName>
        <fullName evidence="1">Uncharacterized protein</fullName>
    </submittedName>
</protein>
<dbReference type="Proteomes" id="UP001062846">
    <property type="component" value="Chromosome 8"/>
</dbReference>
<comment type="caution">
    <text evidence="1">The sequence shown here is derived from an EMBL/GenBank/DDBJ whole genome shotgun (WGS) entry which is preliminary data.</text>
</comment>
<evidence type="ECO:0000313" key="1">
    <source>
        <dbReference type="EMBL" id="KAI8543879.1"/>
    </source>
</evidence>
<gene>
    <name evidence="1" type="ORF">RHMOL_Rhmol08G0253000</name>
</gene>
<keyword evidence="2" id="KW-1185">Reference proteome</keyword>
<accession>A0ACC0MTK9</accession>
<evidence type="ECO:0000313" key="2">
    <source>
        <dbReference type="Proteomes" id="UP001062846"/>
    </source>
</evidence>